<organism evidence="2">
    <name type="scientific">Tanacetum cinerariifolium</name>
    <name type="common">Dalmatian daisy</name>
    <name type="synonym">Chrysanthemum cinerariifolium</name>
    <dbReference type="NCBI Taxonomy" id="118510"/>
    <lineage>
        <taxon>Eukaryota</taxon>
        <taxon>Viridiplantae</taxon>
        <taxon>Streptophyta</taxon>
        <taxon>Embryophyta</taxon>
        <taxon>Tracheophyta</taxon>
        <taxon>Spermatophyta</taxon>
        <taxon>Magnoliopsida</taxon>
        <taxon>eudicotyledons</taxon>
        <taxon>Gunneridae</taxon>
        <taxon>Pentapetalae</taxon>
        <taxon>asterids</taxon>
        <taxon>campanulids</taxon>
        <taxon>Asterales</taxon>
        <taxon>Asteraceae</taxon>
        <taxon>Asteroideae</taxon>
        <taxon>Anthemideae</taxon>
        <taxon>Anthemidinae</taxon>
        <taxon>Tanacetum</taxon>
    </lineage>
</organism>
<accession>A0A699I8D2</accession>
<name>A0A699I8D2_TANCI</name>
<dbReference type="PANTHER" id="PTHR10775">
    <property type="entry name" value="OS08G0208400 PROTEIN"/>
    <property type="match status" value="1"/>
</dbReference>
<proteinExistence type="predicted"/>
<sequence>MDGKLRHLADGLAWRGFDAWYSNFASNQRIVRLGLASDGRESSINDVDVYLQPLIHELKLSWMSVDAYDAFSKQQFKLRDSVMWTINDFPAYANLSGWSTKGGVSCLVCVSSTRSCWLKYGRQICYMGHRRWLEQNHHYRFQNDQFNGTFEEEGPPTPLTGSDILNQLSGASFIYGKSHNSSNKRKRDGVGCSTNAHKEANDESSVFED</sequence>
<reference evidence="2" key="1">
    <citation type="journal article" date="2019" name="Sci. Rep.">
        <title>Draft genome of Tanacetum cinerariifolium, the natural source of mosquito coil.</title>
        <authorList>
            <person name="Yamashiro T."/>
            <person name="Shiraishi A."/>
            <person name="Satake H."/>
            <person name="Nakayama K."/>
        </authorList>
    </citation>
    <scope>NUCLEOTIDE SEQUENCE</scope>
</reference>
<gene>
    <name evidence="2" type="ORF">Tci_512639</name>
</gene>
<protein>
    <submittedName>
        <fullName evidence="2">Uncharacterized protein</fullName>
    </submittedName>
</protein>
<comment type="caution">
    <text evidence="2">The sequence shown here is derived from an EMBL/GenBank/DDBJ whole genome shotgun (WGS) entry which is preliminary data.</text>
</comment>
<dbReference type="AlphaFoldDB" id="A0A699I8D2"/>
<evidence type="ECO:0000256" key="1">
    <source>
        <dbReference type="SAM" id="MobiDB-lite"/>
    </source>
</evidence>
<dbReference type="EMBL" id="BKCJ010275129">
    <property type="protein sequence ID" value="GEZ40666.1"/>
    <property type="molecule type" value="Genomic_DNA"/>
</dbReference>
<evidence type="ECO:0000313" key="2">
    <source>
        <dbReference type="EMBL" id="GEZ40666.1"/>
    </source>
</evidence>
<feature type="region of interest" description="Disordered" evidence="1">
    <location>
        <begin position="176"/>
        <end position="209"/>
    </location>
</feature>
<dbReference type="Pfam" id="PF02992">
    <property type="entry name" value="Transposase_21"/>
    <property type="match status" value="2"/>
</dbReference>
<dbReference type="PANTHER" id="PTHR10775:SF182">
    <property type="entry name" value="TRANSPOSON, EN_SPM-LIKE, TRANSPOSASE-ASSOCIATED DOMAIN PROTEIN-RELATED"/>
    <property type="match status" value="1"/>
</dbReference>
<dbReference type="InterPro" id="IPR004242">
    <property type="entry name" value="Transposase_21"/>
</dbReference>